<evidence type="ECO:0000313" key="7">
    <source>
        <dbReference type="EMBL" id="MDJ1649970.1"/>
    </source>
</evidence>
<organism evidence="7 8">
    <name type="scientific">Gordonibacter faecis</name>
    <dbReference type="NCBI Taxonomy" id="3047475"/>
    <lineage>
        <taxon>Bacteria</taxon>
        <taxon>Bacillati</taxon>
        <taxon>Actinomycetota</taxon>
        <taxon>Coriobacteriia</taxon>
        <taxon>Eggerthellales</taxon>
        <taxon>Eggerthellaceae</taxon>
        <taxon>Gordonibacter</taxon>
    </lineage>
</organism>
<dbReference type="SUPFAM" id="SSF53335">
    <property type="entry name" value="S-adenosyl-L-methionine-dependent methyltransferases"/>
    <property type="match status" value="1"/>
</dbReference>
<dbReference type="NCBIfam" id="TIGR00138">
    <property type="entry name" value="rsmG_gidB"/>
    <property type="match status" value="1"/>
</dbReference>
<comment type="subcellular location">
    <subcellularLocation>
        <location evidence="6">Cytoplasm</location>
    </subcellularLocation>
</comment>
<accession>A0ABT7DP94</accession>
<dbReference type="EMBL" id="JASJEU010000007">
    <property type="protein sequence ID" value="MDJ1649970.1"/>
    <property type="molecule type" value="Genomic_DNA"/>
</dbReference>
<keyword evidence="4 6" id="KW-0808">Transferase</keyword>
<dbReference type="GO" id="GO:0032259">
    <property type="term" value="P:methylation"/>
    <property type="evidence" value="ECO:0007669"/>
    <property type="project" value="UniProtKB-KW"/>
</dbReference>
<dbReference type="InterPro" id="IPR029063">
    <property type="entry name" value="SAM-dependent_MTases_sf"/>
</dbReference>
<dbReference type="HAMAP" id="MF_00074">
    <property type="entry name" value="16SrRNA_methyltr_G"/>
    <property type="match status" value="1"/>
</dbReference>
<dbReference type="Proteomes" id="UP001232750">
    <property type="component" value="Unassembled WGS sequence"/>
</dbReference>
<reference evidence="7 8" key="1">
    <citation type="submission" date="2023-05" db="EMBL/GenBank/DDBJ databases">
        <title>Gordonibacter KGMB12511T sp. nov., isolated from faeces of healthy Korean.</title>
        <authorList>
            <person name="Kim H.S."/>
            <person name="Kim J.-S."/>
            <person name="Suh M.K."/>
            <person name="Eom M.K."/>
            <person name="Do H.E."/>
            <person name="Lee J.-S."/>
        </authorList>
    </citation>
    <scope>NUCLEOTIDE SEQUENCE [LARGE SCALE GENOMIC DNA]</scope>
    <source>
        <strain evidence="7 8">KGMB12511</strain>
    </source>
</reference>
<dbReference type="Gene3D" id="3.40.50.150">
    <property type="entry name" value="Vaccinia Virus protein VP39"/>
    <property type="match status" value="1"/>
</dbReference>
<name>A0ABT7DP94_9ACTN</name>
<dbReference type="EC" id="2.1.1.-" evidence="6"/>
<protein>
    <recommendedName>
        <fullName evidence="6">Ribosomal RNA small subunit methyltransferase G</fullName>
        <ecNumber evidence="6">2.1.1.-</ecNumber>
    </recommendedName>
    <alternativeName>
        <fullName evidence="6">16S rRNA 7-methylguanosine methyltransferase</fullName>
        <shortName evidence="6">16S rRNA m7G methyltransferase</shortName>
    </alternativeName>
</protein>
<comment type="caution">
    <text evidence="7">The sequence shown here is derived from an EMBL/GenBank/DDBJ whole genome shotgun (WGS) entry which is preliminary data.</text>
</comment>
<dbReference type="GO" id="GO:0008168">
    <property type="term" value="F:methyltransferase activity"/>
    <property type="evidence" value="ECO:0007669"/>
    <property type="project" value="UniProtKB-KW"/>
</dbReference>
<keyword evidence="8" id="KW-1185">Reference proteome</keyword>
<keyword evidence="2 6" id="KW-0698">rRNA processing</keyword>
<feature type="binding site" evidence="6">
    <location>
        <position position="127"/>
    </location>
    <ligand>
        <name>S-adenosyl-L-methionine</name>
        <dbReference type="ChEBI" id="CHEBI:59789"/>
    </ligand>
</feature>
<evidence type="ECO:0000256" key="6">
    <source>
        <dbReference type="HAMAP-Rule" id="MF_00074"/>
    </source>
</evidence>
<evidence type="ECO:0000256" key="2">
    <source>
        <dbReference type="ARBA" id="ARBA00022552"/>
    </source>
</evidence>
<dbReference type="InterPro" id="IPR003682">
    <property type="entry name" value="rRNA_ssu_MeTfrase_G"/>
</dbReference>
<comment type="function">
    <text evidence="6">Specifically methylates the N7 position of a guanine in 16S rRNA.</text>
</comment>
<dbReference type="PANTHER" id="PTHR31760">
    <property type="entry name" value="S-ADENOSYL-L-METHIONINE-DEPENDENT METHYLTRANSFERASES SUPERFAMILY PROTEIN"/>
    <property type="match status" value="1"/>
</dbReference>
<evidence type="ECO:0000256" key="3">
    <source>
        <dbReference type="ARBA" id="ARBA00022603"/>
    </source>
</evidence>
<evidence type="ECO:0000256" key="4">
    <source>
        <dbReference type="ARBA" id="ARBA00022679"/>
    </source>
</evidence>
<evidence type="ECO:0000256" key="5">
    <source>
        <dbReference type="ARBA" id="ARBA00022691"/>
    </source>
</evidence>
<dbReference type="PANTHER" id="PTHR31760:SF0">
    <property type="entry name" value="S-ADENOSYL-L-METHIONINE-DEPENDENT METHYLTRANSFERASES SUPERFAMILY PROTEIN"/>
    <property type="match status" value="1"/>
</dbReference>
<keyword evidence="3 6" id="KW-0489">Methyltransferase</keyword>
<feature type="binding site" evidence="6">
    <location>
        <begin position="110"/>
        <end position="111"/>
    </location>
    <ligand>
        <name>S-adenosyl-L-methionine</name>
        <dbReference type="ChEBI" id="CHEBI:59789"/>
    </ligand>
</feature>
<gene>
    <name evidence="6 7" type="primary">rsmG</name>
    <name evidence="7" type="ORF">QNJ86_04085</name>
</gene>
<sequence length="217" mass="23852">MQNESVMNCYLEALLEANKTTNLTRISSVKEAKVLHLEDSLVALDEINAAPGGLYADLGSGGGFPGVPLALATGRQTLLVDSVQKKMNIVGEILEGLNLSDQIYTYAGRIEDLARERPREFSVLTARALSKLSVLMELASPLLKKGGMLVCYKANIQPDEWEHALEMQDTFALQLKSDRTLLLSDGKTQRRIVAFEKKGSPRVKLPRKVGMAQKKPL</sequence>
<dbReference type="Pfam" id="PF02527">
    <property type="entry name" value="GidB"/>
    <property type="match status" value="1"/>
</dbReference>
<comment type="caution">
    <text evidence="6">Lacks conserved residue(s) required for the propagation of feature annotation.</text>
</comment>
<feature type="binding site" evidence="6">
    <location>
        <position position="59"/>
    </location>
    <ligand>
        <name>S-adenosyl-L-methionine</name>
        <dbReference type="ChEBI" id="CHEBI:59789"/>
    </ligand>
</feature>
<dbReference type="RefSeq" id="WP_283831313.1">
    <property type="nucleotide sequence ID" value="NZ_JASJEU010000007.1"/>
</dbReference>
<evidence type="ECO:0000256" key="1">
    <source>
        <dbReference type="ARBA" id="ARBA00022490"/>
    </source>
</evidence>
<feature type="binding site" evidence="6">
    <location>
        <position position="64"/>
    </location>
    <ligand>
        <name>S-adenosyl-L-methionine</name>
        <dbReference type="ChEBI" id="CHEBI:59789"/>
    </ligand>
</feature>
<dbReference type="PIRSF" id="PIRSF003078">
    <property type="entry name" value="GidB"/>
    <property type="match status" value="1"/>
</dbReference>
<keyword evidence="1 6" id="KW-0963">Cytoplasm</keyword>
<proteinExistence type="inferred from homology"/>
<comment type="similarity">
    <text evidence="6">Belongs to the methyltransferase superfamily. RNA methyltransferase RsmG family.</text>
</comment>
<keyword evidence="5 6" id="KW-0949">S-adenosyl-L-methionine</keyword>
<evidence type="ECO:0000313" key="8">
    <source>
        <dbReference type="Proteomes" id="UP001232750"/>
    </source>
</evidence>